<dbReference type="EMBL" id="DVJK01000027">
    <property type="protein sequence ID" value="HIS66085.1"/>
    <property type="molecule type" value="Genomic_DNA"/>
</dbReference>
<reference evidence="1" key="1">
    <citation type="submission" date="2020-10" db="EMBL/GenBank/DDBJ databases">
        <authorList>
            <person name="Gilroy R."/>
        </authorList>
    </citation>
    <scope>NUCLEOTIDE SEQUENCE</scope>
    <source>
        <strain evidence="1">ChiHjej10B9-9673</strain>
    </source>
</reference>
<organism evidence="1 2">
    <name type="scientific">Candidatus Scatomorpha merdipullorum</name>
    <dbReference type="NCBI Taxonomy" id="2840927"/>
    <lineage>
        <taxon>Bacteria</taxon>
        <taxon>Bacillati</taxon>
        <taxon>Bacillota</taxon>
        <taxon>Clostridia</taxon>
        <taxon>Eubacteriales</taxon>
        <taxon>Candidatus Scatomorpha</taxon>
    </lineage>
</organism>
<dbReference type="Proteomes" id="UP000824001">
    <property type="component" value="Unassembled WGS sequence"/>
</dbReference>
<reference evidence="1" key="2">
    <citation type="journal article" date="2021" name="PeerJ">
        <title>Extensive microbial diversity within the chicken gut microbiome revealed by metagenomics and culture.</title>
        <authorList>
            <person name="Gilroy R."/>
            <person name="Ravi A."/>
            <person name="Getino M."/>
            <person name="Pursley I."/>
            <person name="Horton D.L."/>
            <person name="Alikhan N.F."/>
            <person name="Baker D."/>
            <person name="Gharbi K."/>
            <person name="Hall N."/>
            <person name="Watson M."/>
            <person name="Adriaenssens E.M."/>
            <person name="Foster-Nyarko E."/>
            <person name="Jarju S."/>
            <person name="Secka A."/>
            <person name="Antonio M."/>
            <person name="Oren A."/>
            <person name="Chaudhuri R.R."/>
            <person name="La Ragione R."/>
            <person name="Hildebrand F."/>
            <person name="Pallen M.J."/>
        </authorList>
    </citation>
    <scope>NUCLEOTIDE SEQUENCE</scope>
    <source>
        <strain evidence="1">ChiHjej10B9-9673</strain>
    </source>
</reference>
<sequence>MRPAALALIVAAFALAALNSVARAKRRARLLEALCASLELLRGEVVTRLTPLPDCAALLSRTGPGECREFYASLGLAMDTLGELEFSRLWEACVSALELGEEAQSALADLGRSLGRYAAAEQGAAIDRCLARLGPLAAREREGLRDSARLKLGLGLSAGLLLAVILY</sequence>
<gene>
    <name evidence="1" type="ORF">IAC18_00845</name>
</gene>
<dbReference type="AlphaFoldDB" id="A0A9D1JU44"/>
<dbReference type="InterPro" id="IPR014198">
    <property type="entry name" value="Spore_III_AB"/>
</dbReference>
<accession>A0A9D1JU44</accession>
<name>A0A9D1JU44_9FIRM</name>
<evidence type="ECO:0000313" key="1">
    <source>
        <dbReference type="EMBL" id="HIS66085.1"/>
    </source>
</evidence>
<proteinExistence type="predicted"/>
<evidence type="ECO:0000313" key="2">
    <source>
        <dbReference type="Proteomes" id="UP000824001"/>
    </source>
</evidence>
<protein>
    <submittedName>
        <fullName evidence="1">Stage III sporulation protein AB</fullName>
    </submittedName>
</protein>
<dbReference type="Pfam" id="PF09548">
    <property type="entry name" value="Spore_III_AB"/>
    <property type="match status" value="1"/>
</dbReference>
<comment type="caution">
    <text evidence="1">The sequence shown here is derived from an EMBL/GenBank/DDBJ whole genome shotgun (WGS) entry which is preliminary data.</text>
</comment>